<reference evidence="1 2" key="1">
    <citation type="submission" date="2023-03" db="EMBL/GenBank/DDBJ databases">
        <title>WGS of Methanotrichaceae archaeon Mx.</title>
        <authorList>
            <person name="Sorokin D.Y."/>
            <person name="Merkel A.Y."/>
        </authorList>
    </citation>
    <scope>NUCLEOTIDE SEQUENCE [LARGE SCALE GENOMIC DNA]</scope>
    <source>
        <strain evidence="1 2">Mx</strain>
    </source>
</reference>
<dbReference type="EMBL" id="JARFPK010000006">
    <property type="protein sequence ID" value="MDF0590008.1"/>
    <property type="molecule type" value="Genomic_DNA"/>
</dbReference>
<gene>
    <name evidence="1" type="ORF">P0O15_02285</name>
</gene>
<dbReference type="Pfam" id="PF11950">
    <property type="entry name" value="DUF3467"/>
    <property type="match status" value="1"/>
</dbReference>
<evidence type="ECO:0000313" key="2">
    <source>
        <dbReference type="Proteomes" id="UP001220010"/>
    </source>
</evidence>
<accession>A0ABT5X5S6</accession>
<proteinExistence type="predicted"/>
<comment type="caution">
    <text evidence="1">The sequence shown here is derived from an EMBL/GenBank/DDBJ whole genome shotgun (WGS) entry which is preliminary data.</text>
</comment>
<dbReference type="InterPro" id="IPR021857">
    <property type="entry name" value="DUF3467"/>
</dbReference>
<sequence>MTEKKKMTQQLGVRIPDSLEPVYANLIKISHADDEVTLTFLHKIPETNLAQGRAIVTITPQHAKRLLRALSTNLKRYEATYGEIKLPEDGSGREEKSNVEVA</sequence>
<dbReference type="Proteomes" id="UP001220010">
    <property type="component" value="Unassembled WGS sequence"/>
</dbReference>
<organism evidence="1 2">
    <name type="scientific">Candidatus Methanocrinis natronophilus</name>
    <dbReference type="NCBI Taxonomy" id="3033396"/>
    <lineage>
        <taxon>Archaea</taxon>
        <taxon>Methanobacteriati</taxon>
        <taxon>Methanobacteriota</taxon>
        <taxon>Stenosarchaea group</taxon>
        <taxon>Methanomicrobia</taxon>
        <taxon>Methanotrichales</taxon>
        <taxon>Methanotrichaceae</taxon>
        <taxon>Methanocrinis</taxon>
    </lineage>
</organism>
<evidence type="ECO:0000313" key="1">
    <source>
        <dbReference type="EMBL" id="MDF0590008.1"/>
    </source>
</evidence>
<name>A0ABT5X5S6_9EURY</name>
<keyword evidence="2" id="KW-1185">Reference proteome</keyword>
<dbReference type="RefSeq" id="WP_316965767.1">
    <property type="nucleotide sequence ID" value="NZ_JARFPK010000006.1"/>
</dbReference>
<protein>
    <submittedName>
        <fullName evidence="1">DUF3467 domain-containing protein</fullName>
    </submittedName>
</protein>